<dbReference type="Proteomes" id="UP000567179">
    <property type="component" value="Unassembled WGS sequence"/>
</dbReference>
<accession>A0A8H5B7Q7</accession>
<reference evidence="1 2" key="1">
    <citation type="journal article" date="2020" name="ISME J.">
        <title>Uncovering the hidden diversity of litter-decomposition mechanisms in mushroom-forming fungi.</title>
        <authorList>
            <person name="Floudas D."/>
            <person name="Bentzer J."/>
            <person name="Ahren D."/>
            <person name="Johansson T."/>
            <person name="Persson P."/>
            <person name="Tunlid A."/>
        </authorList>
    </citation>
    <scope>NUCLEOTIDE SEQUENCE [LARGE SCALE GENOMIC DNA]</scope>
    <source>
        <strain evidence="1 2">CBS 101986</strain>
    </source>
</reference>
<sequence>MSHISRIPLPSIALVLTTDHARIPRRPSVIKVAAAPVPTIKVHPPQDEMTQPDLGDLDGSLNNEEPMHECHVHPVHAISEEDDVHMDLAESICEAPIVDQQNRLVVVELIKEKISNVLFSFRRLFCLDLPQTCFPGVTRQ</sequence>
<evidence type="ECO:0000313" key="2">
    <source>
        <dbReference type="Proteomes" id="UP000567179"/>
    </source>
</evidence>
<dbReference type="EMBL" id="JAACJJ010000031">
    <property type="protein sequence ID" value="KAF5318135.1"/>
    <property type="molecule type" value="Genomic_DNA"/>
</dbReference>
<comment type="caution">
    <text evidence="1">The sequence shown here is derived from an EMBL/GenBank/DDBJ whole genome shotgun (WGS) entry which is preliminary data.</text>
</comment>
<name>A0A8H5B7Q7_9AGAR</name>
<organism evidence="1 2">
    <name type="scientific">Psilocybe cf. subviscida</name>
    <dbReference type="NCBI Taxonomy" id="2480587"/>
    <lineage>
        <taxon>Eukaryota</taxon>
        <taxon>Fungi</taxon>
        <taxon>Dikarya</taxon>
        <taxon>Basidiomycota</taxon>
        <taxon>Agaricomycotina</taxon>
        <taxon>Agaricomycetes</taxon>
        <taxon>Agaricomycetidae</taxon>
        <taxon>Agaricales</taxon>
        <taxon>Agaricineae</taxon>
        <taxon>Strophariaceae</taxon>
        <taxon>Psilocybe</taxon>
    </lineage>
</organism>
<dbReference type="AlphaFoldDB" id="A0A8H5B7Q7"/>
<evidence type="ECO:0000313" key="1">
    <source>
        <dbReference type="EMBL" id="KAF5318135.1"/>
    </source>
</evidence>
<proteinExistence type="predicted"/>
<gene>
    <name evidence="1" type="ORF">D9619_012141</name>
</gene>
<keyword evidence="2" id="KW-1185">Reference proteome</keyword>
<dbReference type="OrthoDB" id="3121629at2759"/>
<protein>
    <submittedName>
        <fullName evidence="1">Uncharacterized protein</fullName>
    </submittedName>
</protein>